<evidence type="ECO:0008006" key="3">
    <source>
        <dbReference type="Google" id="ProtNLM"/>
    </source>
</evidence>
<dbReference type="RefSeq" id="WP_015491317.1">
    <property type="nucleotide sequence ID" value="NC_020891.1"/>
</dbReference>
<dbReference type="KEGG" id="cmc:CMN_02711"/>
<protein>
    <recommendedName>
        <fullName evidence="3">Antitoxin SocA-like Panacea domain-containing protein</fullName>
    </recommendedName>
</protein>
<dbReference type="GeneID" id="92984742"/>
<reference evidence="2" key="2">
    <citation type="submission" date="2013-04" db="EMBL/GenBank/DDBJ databases">
        <title>The genome sequence of the maize-pathogen Clavibacter michiganensis subsp. nebraskensis.</title>
        <authorList>
            <person name="Gartemann K.H."/>
            <person name="Blom J."/>
            <person name="Dreiseikelmann B."/>
            <person name="Fluegel M."/>
            <person name="Jaenicke S."/>
            <person name="Linke B."/>
            <person name="Sczcepanowski R."/>
            <person name="Wittmann J."/>
            <person name="Goesmann A."/>
            <person name="Puehler A."/>
            <person name="Eichenlaub R."/>
            <person name="Rueckert C."/>
        </authorList>
    </citation>
    <scope>NUCLEOTIDE SEQUENCE [LARGE SCALE GENOMIC DNA]</scope>
    <source>
        <strain evidence="2">NCPPB 2581</strain>
    </source>
</reference>
<dbReference type="Proteomes" id="UP000012170">
    <property type="component" value="Chromosome"/>
</dbReference>
<dbReference type="EMBL" id="HE614873">
    <property type="protein sequence ID" value="CCE76642.1"/>
    <property type="molecule type" value="Genomic_DNA"/>
</dbReference>
<evidence type="ECO:0000313" key="2">
    <source>
        <dbReference type="Proteomes" id="UP000012170"/>
    </source>
</evidence>
<organism evidence="1 2">
    <name type="scientific">Clavibacter nebraskensis NCPPB 2581</name>
    <dbReference type="NCBI Taxonomy" id="1097677"/>
    <lineage>
        <taxon>Bacteria</taxon>
        <taxon>Bacillati</taxon>
        <taxon>Actinomycetota</taxon>
        <taxon>Actinomycetes</taxon>
        <taxon>Micrococcales</taxon>
        <taxon>Microbacteriaceae</taxon>
        <taxon>Clavibacter</taxon>
    </lineage>
</organism>
<reference evidence="1 2" key="1">
    <citation type="submission" date="2011-11" db="EMBL/GenBank/DDBJ databases">
        <authorList>
            <person name="Gartemann K."/>
        </authorList>
    </citation>
    <scope>NUCLEOTIDE SEQUENCE [LARGE SCALE GENOMIC DNA]</scope>
    <source>
        <strain evidence="2">NCPPB 2581</strain>
    </source>
</reference>
<accession>A0AAI8ZJR5</accession>
<evidence type="ECO:0000313" key="1">
    <source>
        <dbReference type="EMBL" id="CCE76642.1"/>
    </source>
</evidence>
<dbReference type="AlphaFoldDB" id="A0AAI8ZJR5"/>
<proteinExistence type="predicted"/>
<name>A0AAI8ZJR5_9MICO</name>
<gene>
    <name evidence="1" type="ORF">CMN_02711</name>
</gene>
<sequence length="180" mass="20604">MSNPVEIDDLVVLLLGVKAANSQPGEIQGVTRLEKLIFLIERETNSKDWLDEDAKFEPYNFGPFSQRVYQAVDTLSAAGLVTDSALLSQDESDSWEKRHGIDDVATNSYVSRDFKLTERGWKYFDALSKELPQNAIRELEEFKSRFASIPLRQLVRYVYQRYDSFTTKSVIREDILGPDA</sequence>